<organism evidence="2 3">
    <name type="scientific">Meira miltonrushii</name>
    <dbReference type="NCBI Taxonomy" id="1280837"/>
    <lineage>
        <taxon>Eukaryota</taxon>
        <taxon>Fungi</taxon>
        <taxon>Dikarya</taxon>
        <taxon>Basidiomycota</taxon>
        <taxon>Ustilaginomycotina</taxon>
        <taxon>Exobasidiomycetes</taxon>
        <taxon>Exobasidiales</taxon>
        <taxon>Brachybasidiaceae</taxon>
        <taxon>Meira</taxon>
    </lineage>
</organism>
<evidence type="ECO:0000313" key="3">
    <source>
        <dbReference type="Proteomes" id="UP000245771"/>
    </source>
</evidence>
<sequence length="645" mass="66712">MAGYPPQQRKYPQRNSQEWLEGSQLLHSSIHAHPSHLSSHSFPFSDFAAPPQPGPYGPPPPGYPMHHGGPPMHHGYPPPMPPPGAGGPYQSPYPPGAGPSGGPWADSHFDHHPPPPGSMHGPPPPQPQQPPPPPQSQQQQSQPGPPSMARPGGYGGANGPPQGPHSQPNPGNVPPPHPQGMQHQGQPPYGVMPPRDYPPAPRPGPSQSGPQMGPGGQSQQSRQQQGPPHGFSPSTPRPSASTKRANAGSSLRDKERGTAGGGNTGKSGGQRRSGKGGRGETANAKAEAAAARAEAAAAAAAAQDEPVQEIVDRIHRVHWDTVDNRDLLYNEMQHALAQTGSVLLLSPALSRPYLLALHRLTLERDAQLRQIALLHAHQVENRNKVEDEARSAKKARLREDKEGGEGTSDALLDPSSRAHATRKLRNKGPGASRRSLSLRGNNGALGLSGSGSDGDGASTPKGAGNGNNAETAAHPLLSSLLELTGLAGSNGQVTSLPPSNFDALTSGAASATLLHLGVGGGMGDSSYMANLRANLQSHGKGKKKTSASNKTTVNGVSTGVAGGGAAIDTGVLASGEEDDEDSNSRSMAAAAAAAAAVAAATMVNGTGRLRWDQGKSVGQLTSAKDIEIESDLINIRKVGNKRRRR</sequence>
<dbReference type="Proteomes" id="UP000245771">
    <property type="component" value="Unassembled WGS sequence"/>
</dbReference>
<feature type="compositionally biased region" description="Pro residues" evidence="1">
    <location>
        <begin position="114"/>
        <end position="135"/>
    </location>
</feature>
<feature type="region of interest" description="Disordered" evidence="1">
    <location>
        <begin position="1"/>
        <end position="288"/>
    </location>
</feature>
<evidence type="ECO:0000256" key="1">
    <source>
        <dbReference type="SAM" id="MobiDB-lite"/>
    </source>
</evidence>
<feature type="compositionally biased region" description="Low complexity" evidence="1">
    <location>
        <begin position="179"/>
        <end position="188"/>
    </location>
</feature>
<dbReference type="GeneID" id="37021833"/>
<dbReference type="RefSeq" id="XP_025358251.1">
    <property type="nucleotide sequence ID" value="XM_025500052.1"/>
</dbReference>
<feature type="compositionally biased region" description="Basic and acidic residues" evidence="1">
    <location>
        <begin position="383"/>
        <end position="404"/>
    </location>
</feature>
<feature type="region of interest" description="Disordered" evidence="1">
    <location>
        <begin position="536"/>
        <end position="555"/>
    </location>
</feature>
<dbReference type="AlphaFoldDB" id="A0A316VK15"/>
<gene>
    <name evidence="2" type="ORF">FA14DRAFT_166896</name>
</gene>
<feature type="compositionally biased region" description="Polar residues" evidence="1">
    <location>
        <begin position="232"/>
        <end position="249"/>
    </location>
</feature>
<feature type="compositionally biased region" description="Low complexity" evidence="1">
    <location>
        <begin position="26"/>
        <end position="49"/>
    </location>
</feature>
<feature type="compositionally biased region" description="Low complexity" evidence="1">
    <location>
        <begin position="435"/>
        <end position="445"/>
    </location>
</feature>
<reference evidence="2 3" key="1">
    <citation type="journal article" date="2018" name="Mol. Biol. Evol.">
        <title>Broad Genomic Sampling Reveals a Smut Pathogenic Ancestry of the Fungal Clade Ustilaginomycotina.</title>
        <authorList>
            <person name="Kijpornyongpan T."/>
            <person name="Mondo S.J."/>
            <person name="Barry K."/>
            <person name="Sandor L."/>
            <person name="Lee J."/>
            <person name="Lipzen A."/>
            <person name="Pangilinan J."/>
            <person name="LaButti K."/>
            <person name="Hainaut M."/>
            <person name="Henrissat B."/>
            <person name="Grigoriev I.V."/>
            <person name="Spatafora J.W."/>
            <person name="Aime M.C."/>
        </authorList>
    </citation>
    <scope>NUCLEOTIDE SEQUENCE [LARGE SCALE GENOMIC DNA]</scope>
    <source>
        <strain evidence="2 3">MCA 3882</strain>
    </source>
</reference>
<protein>
    <submittedName>
        <fullName evidence="2">Uncharacterized protein</fullName>
    </submittedName>
</protein>
<keyword evidence="3" id="KW-1185">Reference proteome</keyword>
<dbReference type="InParanoid" id="A0A316VK15"/>
<feature type="compositionally biased region" description="Low complexity" evidence="1">
    <location>
        <begin position="64"/>
        <end position="75"/>
    </location>
</feature>
<evidence type="ECO:0000313" key="2">
    <source>
        <dbReference type="EMBL" id="PWN37949.1"/>
    </source>
</evidence>
<accession>A0A316VK15</accession>
<feature type="compositionally biased region" description="Pro residues" evidence="1">
    <location>
        <begin position="50"/>
        <end position="63"/>
    </location>
</feature>
<feature type="compositionally biased region" description="Gly residues" evidence="1">
    <location>
        <begin position="258"/>
        <end position="268"/>
    </location>
</feature>
<feature type="compositionally biased region" description="Pro residues" evidence="1">
    <location>
        <begin position="76"/>
        <end position="97"/>
    </location>
</feature>
<feature type="compositionally biased region" description="Pro residues" evidence="1">
    <location>
        <begin position="195"/>
        <end position="204"/>
    </location>
</feature>
<dbReference type="EMBL" id="KZ819602">
    <property type="protein sequence ID" value="PWN37949.1"/>
    <property type="molecule type" value="Genomic_DNA"/>
</dbReference>
<feature type="region of interest" description="Disordered" evidence="1">
    <location>
        <begin position="383"/>
        <end position="471"/>
    </location>
</feature>
<dbReference type="OrthoDB" id="70376at2759"/>
<name>A0A316VK15_9BASI</name>
<dbReference type="STRING" id="1280837.A0A316VK15"/>
<feature type="compositionally biased region" description="Low complexity" evidence="1">
    <location>
        <begin position="205"/>
        <end position="228"/>
    </location>
</feature>
<proteinExistence type="predicted"/>